<protein>
    <submittedName>
        <fullName evidence="2">Uncharacterized protein</fullName>
    </submittedName>
</protein>
<reference evidence="2 3" key="1">
    <citation type="submission" date="2019-05" db="EMBL/GenBank/DDBJ databases">
        <title>Another draft genome of Portunus trituberculatus and its Hox gene families provides insights of decapod evolution.</title>
        <authorList>
            <person name="Jeong J.-H."/>
            <person name="Song I."/>
            <person name="Kim S."/>
            <person name="Choi T."/>
            <person name="Kim D."/>
            <person name="Ryu S."/>
            <person name="Kim W."/>
        </authorList>
    </citation>
    <scope>NUCLEOTIDE SEQUENCE [LARGE SCALE GENOMIC DNA]</scope>
    <source>
        <tissue evidence="2">Muscle</tissue>
    </source>
</reference>
<comment type="caution">
    <text evidence="2">The sequence shown here is derived from an EMBL/GenBank/DDBJ whole genome shotgun (WGS) entry which is preliminary data.</text>
</comment>
<evidence type="ECO:0000313" key="3">
    <source>
        <dbReference type="Proteomes" id="UP000324222"/>
    </source>
</evidence>
<accession>A0A5B7EL62</accession>
<organism evidence="2 3">
    <name type="scientific">Portunus trituberculatus</name>
    <name type="common">Swimming crab</name>
    <name type="synonym">Neptunus trituberculatus</name>
    <dbReference type="NCBI Taxonomy" id="210409"/>
    <lineage>
        <taxon>Eukaryota</taxon>
        <taxon>Metazoa</taxon>
        <taxon>Ecdysozoa</taxon>
        <taxon>Arthropoda</taxon>
        <taxon>Crustacea</taxon>
        <taxon>Multicrustacea</taxon>
        <taxon>Malacostraca</taxon>
        <taxon>Eumalacostraca</taxon>
        <taxon>Eucarida</taxon>
        <taxon>Decapoda</taxon>
        <taxon>Pleocyemata</taxon>
        <taxon>Brachyura</taxon>
        <taxon>Eubrachyura</taxon>
        <taxon>Portunoidea</taxon>
        <taxon>Portunidae</taxon>
        <taxon>Portuninae</taxon>
        <taxon>Portunus</taxon>
    </lineage>
</organism>
<dbReference type="AlphaFoldDB" id="A0A5B7EL62"/>
<dbReference type="EMBL" id="VSRR010003001">
    <property type="protein sequence ID" value="MPC34175.1"/>
    <property type="molecule type" value="Genomic_DNA"/>
</dbReference>
<dbReference type="Proteomes" id="UP000324222">
    <property type="component" value="Unassembled WGS sequence"/>
</dbReference>
<feature type="region of interest" description="Disordered" evidence="1">
    <location>
        <begin position="135"/>
        <end position="158"/>
    </location>
</feature>
<proteinExistence type="predicted"/>
<keyword evidence="3" id="KW-1185">Reference proteome</keyword>
<sequence length="192" mass="22047">MYCTIITVIITFKASNFLLFNHRSIFTQQGTDKKNKPKSSDLTAQHSHKILEISMNRQRCKQESAWHNRHHMSVSQGGVDITKTDTQFREEKHESEHHLCGSRLDKHTTHLTLSPQRFNHYLSCMEHATQCKTKEEQEGRSVQMNGYSKSGHDITTKDKMNSDNMMTCLCNYAPIAVPMPFSDLSVADDAKM</sequence>
<gene>
    <name evidence="2" type="ORF">E2C01_027556</name>
</gene>
<evidence type="ECO:0000313" key="2">
    <source>
        <dbReference type="EMBL" id="MPC34175.1"/>
    </source>
</evidence>
<name>A0A5B7EL62_PORTR</name>
<evidence type="ECO:0000256" key="1">
    <source>
        <dbReference type="SAM" id="MobiDB-lite"/>
    </source>
</evidence>